<feature type="transmembrane region" description="Helical" evidence="5">
    <location>
        <begin position="455"/>
        <end position="478"/>
    </location>
</feature>
<dbReference type="AlphaFoldDB" id="A0A2A2JXL8"/>
<feature type="transmembrane region" description="Helical" evidence="5">
    <location>
        <begin position="176"/>
        <end position="195"/>
    </location>
</feature>
<dbReference type="Proteomes" id="UP000218231">
    <property type="component" value="Unassembled WGS sequence"/>
</dbReference>
<comment type="caution">
    <text evidence="6">The sequence shown here is derived from an EMBL/GenBank/DDBJ whole genome shotgun (WGS) entry which is preliminary data.</text>
</comment>
<dbReference type="PANTHER" id="PTHR23510">
    <property type="entry name" value="INNER MEMBRANE TRANSPORT PROTEIN YAJR"/>
    <property type="match status" value="1"/>
</dbReference>
<reference evidence="6 7" key="1">
    <citation type="journal article" date="2017" name="Curr. Biol.">
        <title>Genome architecture and evolution of a unichromosomal asexual nematode.</title>
        <authorList>
            <person name="Fradin H."/>
            <person name="Zegar C."/>
            <person name="Gutwein M."/>
            <person name="Lucas J."/>
            <person name="Kovtun M."/>
            <person name="Corcoran D."/>
            <person name="Baugh L.R."/>
            <person name="Kiontke K."/>
            <person name="Gunsalus K."/>
            <person name="Fitch D.H."/>
            <person name="Piano F."/>
        </authorList>
    </citation>
    <scope>NUCLEOTIDE SEQUENCE [LARGE SCALE GENOMIC DNA]</scope>
    <source>
        <strain evidence="6">PF1309</strain>
    </source>
</reference>
<dbReference type="EMBL" id="LIAE01010091">
    <property type="protein sequence ID" value="PAV66516.1"/>
    <property type="molecule type" value="Genomic_DNA"/>
</dbReference>
<feature type="transmembrane region" description="Helical" evidence="5">
    <location>
        <begin position="430"/>
        <end position="449"/>
    </location>
</feature>
<sequence>MRSYIATASVAKDRLRAVSFGTAGYVTGVMCGPAIQAVFTPIGENGFNLWIFEFNMYTIPAFLMVILSFVACAVTLTSFTVNYAGIMDDEDSDPSKIVPKYDLLPAIVCIYLFVSCCMIGTNIEVISTPVSTVMYDWKDSKSILLNGIFESLGCVVSLVGNVAIGYTRIGKIDKRLQILFGLSLFLLYHIFNYPWSFYSGPLHFLPPGENTTIDHGGCLPSYTWCNDTVRVPLPLYIFCFIFLYGFAFPFVGSPAGALFSEILGPIRQGWMQGMYSLGGSFAQFAAPILATYLFQNSGYKYVMVTQICTLSSASLLVSYPKMTIATGLPTSEKDPAIVGVSKDDDISISAESGSVEVVDVFHELKTPWPSVWFSIVMQFVVGVQIVIYYMSQFPYLQNMDPTADMDFMGWSNPLFGLWNQKTLSTVNPTIVGFIIAAIGQFMYAIIPVFPSHRKWWIMVARFITGLGVGNLAVLKAYAAQASLPQDRMRAVAFGTAGNVLGFSFGPAIQAFFTPMGEGGPKVLGVPLNMYSTPAFLMVILLLGSAITMKIFFKEDYVAVINKTDDDERKNDYVVIPKFDRISAMICIYLYICIRMISTNVEVLSTPLSTVMYDWKDSTSILYNGILECVTCLVSVTVNLLIGYTRLGRIDKRIQIIFGLFIFLLYHLFNYPWPFYPGPLHFIPNGANNTAEHGGCLPNYEWCEHTPRVPFALYIVVFILFYGIAFPCVESPTSALYSEVLGPRKQGFMQGVYTLGGSVAQFIAPIYAT</sequence>
<keyword evidence="7" id="KW-1185">Reference proteome</keyword>
<dbReference type="InterPro" id="IPR036259">
    <property type="entry name" value="MFS_trans_sf"/>
</dbReference>
<keyword evidence="2 5" id="KW-0812">Transmembrane</keyword>
<evidence type="ECO:0000313" key="7">
    <source>
        <dbReference type="Proteomes" id="UP000218231"/>
    </source>
</evidence>
<protein>
    <recommendedName>
        <fullName evidence="8">Major facilitator superfamily (MFS) profile domain-containing protein</fullName>
    </recommendedName>
</protein>
<dbReference type="GO" id="GO:0022857">
    <property type="term" value="F:transmembrane transporter activity"/>
    <property type="evidence" value="ECO:0007669"/>
    <property type="project" value="InterPro"/>
</dbReference>
<dbReference type="SUPFAM" id="SSF103473">
    <property type="entry name" value="MFS general substrate transporter"/>
    <property type="match status" value="2"/>
</dbReference>
<comment type="subcellular location">
    <subcellularLocation>
        <location evidence="1">Membrane</location>
        <topology evidence="1">Multi-pass membrane protein</topology>
    </subcellularLocation>
</comment>
<evidence type="ECO:0000256" key="2">
    <source>
        <dbReference type="ARBA" id="ARBA00022692"/>
    </source>
</evidence>
<feature type="transmembrane region" description="Helical" evidence="5">
    <location>
        <begin position="620"/>
        <end position="641"/>
    </location>
</feature>
<evidence type="ECO:0008006" key="8">
    <source>
        <dbReference type="Google" id="ProtNLM"/>
    </source>
</evidence>
<evidence type="ECO:0000256" key="1">
    <source>
        <dbReference type="ARBA" id="ARBA00004141"/>
    </source>
</evidence>
<evidence type="ECO:0000313" key="6">
    <source>
        <dbReference type="EMBL" id="PAV66516.1"/>
    </source>
</evidence>
<feature type="transmembrane region" description="Helical" evidence="5">
    <location>
        <begin position="710"/>
        <end position="728"/>
    </location>
</feature>
<dbReference type="InterPro" id="IPR011701">
    <property type="entry name" value="MFS"/>
</dbReference>
<feature type="transmembrane region" description="Helical" evidence="5">
    <location>
        <begin position="532"/>
        <end position="552"/>
    </location>
</feature>
<feature type="transmembrane region" description="Helical" evidence="5">
    <location>
        <begin position="103"/>
        <end position="123"/>
    </location>
</feature>
<feature type="transmembrane region" description="Helical" evidence="5">
    <location>
        <begin position="143"/>
        <end position="164"/>
    </location>
</feature>
<proteinExistence type="predicted"/>
<feature type="transmembrane region" description="Helical" evidence="5">
    <location>
        <begin position="59"/>
        <end position="83"/>
    </location>
</feature>
<keyword evidence="4 5" id="KW-0472">Membrane</keyword>
<dbReference type="GO" id="GO:0005765">
    <property type="term" value="C:lysosomal membrane"/>
    <property type="evidence" value="ECO:0007669"/>
    <property type="project" value="TreeGrafter"/>
</dbReference>
<feature type="transmembrane region" description="Helical" evidence="5">
    <location>
        <begin position="581"/>
        <end position="600"/>
    </location>
</feature>
<evidence type="ECO:0000256" key="5">
    <source>
        <dbReference type="SAM" id="Phobius"/>
    </source>
</evidence>
<name>A0A2A2JXL8_9BILA</name>
<feature type="transmembrane region" description="Helical" evidence="5">
    <location>
        <begin position="20"/>
        <end position="39"/>
    </location>
</feature>
<dbReference type="OrthoDB" id="370281at2759"/>
<dbReference type="Gene3D" id="1.20.1250.20">
    <property type="entry name" value="MFS general substrate transporter like domains"/>
    <property type="match status" value="2"/>
</dbReference>
<evidence type="ECO:0000256" key="3">
    <source>
        <dbReference type="ARBA" id="ARBA00022989"/>
    </source>
</evidence>
<dbReference type="InterPro" id="IPR051068">
    <property type="entry name" value="MFS_Domain-Containing_Protein"/>
</dbReference>
<feature type="transmembrane region" description="Helical" evidence="5">
    <location>
        <begin position="371"/>
        <end position="390"/>
    </location>
</feature>
<feature type="transmembrane region" description="Helical" evidence="5">
    <location>
        <begin position="233"/>
        <end position="252"/>
    </location>
</feature>
<organism evidence="6 7">
    <name type="scientific">Diploscapter pachys</name>
    <dbReference type="NCBI Taxonomy" id="2018661"/>
    <lineage>
        <taxon>Eukaryota</taxon>
        <taxon>Metazoa</taxon>
        <taxon>Ecdysozoa</taxon>
        <taxon>Nematoda</taxon>
        <taxon>Chromadorea</taxon>
        <taxon>Rhabditida</taxon>
        <taxon>Rhabditina</taxon>
        <taxon>Rhabditomorpha</taxon>
        <taxon>Rhabditoidea</taxon>
        <taxon>Rhabditidae</taxon>
        <taxon>Diploscapter</taxon>
    </lineage>
</organism>
<dbReference type="PANTHER" id="PTHR23510:SF28">
    <property type="entry name" value="MAJOR FACILITATOR SUPERFAMILY (MFS) PROFILE DOMAIN-CONTAINING PROTEIN"/>
    <property type="match status" value="1"/>
</dbReference>
<gene>
    <name evidence="6" type="ORF">WR25_22536</name>
</gene>
<feature type="transmembrane region" description="Helical" evidence="5">
    <location>
        <begin position="273"/>
        <end position="294"/>
    </location>
</feature>
<dbReference type="CDD" id="cd17326">
    <property type="entry name" value="MFS_MFSD8"/>
    <property type="match status" value="1"/>
</dbReference>
<dbReference type="Pfam" id="PF07690">
    <property type="entry name" value="MFS_1"/>
    <property type="match status" value="1"/>
</dbReference>
<feature type="transmembrane region" description="Helical" evidence="5">
    <location>
        <begin position="490"/>
        <end position="512"/>
    </location>
</feature>
<dbReference type="STRING" id="2018661.A0A2A2JXL8"/>
<feature type="transmembrane region" description="Helical" evidence="5">
    <location>
        <begin position="653"/>
        <end position="672"/>
    </location>
</feature>
<evidence type="ECO:0000256" key="4">
    <source>
        <dbReference type="ARBA" id="ARBA00023136"/>
    </source>
</evidence>
<accession>A0A2A2JXL8</accession>
<keyword evidence="3 5" id="KW-1133">Transmembrane helix</keyword>